<evidence type="ECO:0000313" key="2">
    <source>
        <dbReference type="Proteomes" id="UP000789920"/>
    </source>
</evidence>
<name>A0ACA9NCJ1_9GLOM</name>
<proteinExistence type="predicted"/>
<gene>
    <name evidence="1" type="ORF">RPERSI_LOCUS7746</name>
</gene>
<dbReference type="Proteomes" id="UP000789920">
    <property type="component" value="Unassembled WGS sequence"/>
</dbReference>
<sequence length="154" mass="17980">PKNNYLKPCQDECNNDNSQQDTYNRDILLNESFSKHNEEDNIELHDTDNVEPYDADNIGLHDIDNIKSYNIENTSIENSFRLAKELLEFSKNNKATNLFENRYPLTSNVLQELTIQVSDSSHNQTIPSTFNIQEEKTKHTLLYEFFKGNTFNNL</sequence>
<evidence type="ECO:0000313" key="1">
    <source>
        <dbReference type="EMBL" id="CAG8647771.1"/>
    </source>
</evidence>
<comment type="caution">
    <text evidence="1">The sequence shown here is derived from an EMBL/GenBank/DDBJ whole genome shotgun (WGS) entry which is preliminary data.</text>
</comment>
<dbReference type="EMBL" id="CAJVQC010013380">
    <property type="protein sequence ID" value="CAG8647771.1"/>
    <property type="molecule type" value="Genomic_DNA"/>
</dbReference>
<protein>
    <submittedName>
        <fullName evidence="1">1539_t:CDS:1</fullName>
    </submittedName>
</protein>
<accession>A0ACA9NCJ1</accession>
<keyword evidence="2" id="KW-1185">Reference proteome</keyword>
<feature type="non-terminal residue" evidence="1">
    <location>
        <position position="1"/>
    </location>
</feature>
<reference evidence="1" key="1">
    <citation type="submission" date="2021-06" db="EMBL/GenBank/DDBJ databases">
        <authorList>
            <person name="Kallberg Y."/>
            <person name="Tangrot J."/>
            <person name="Rosling A."/>
        </authorList>
    </citation>
    <scope>NUCLEOTIDE SEQUENCE</scope>
    <source>
        <strain evidence="1">MA461A</strain>
    </source>
</reference>
<organism evidence="1 2">
    <name type="scientific">Racocetra persica</name>
    <dbReference type="NCBI Taxonomy" id="160502"/>
    <lineage>
        <taxon>Eukaryota</taxon>
        <taxon>Fungi</taxon>
        <taxon>Fungi incertae sedis</taxon>
        <taxon>Mucoromycota</taxon>
        <taxon>Glomeromycotina</taxon>
        <taxon>Glomeromycetes</taxon>
        <taxon>Diversisporales</taxon>
        <taxon>Gigasporaceae</taxon>
        <taxon>Racocetra</taxon>
    </lineage>
</organism>